<organism evidence="1 2">
    <name type="scientific">Ajellomyces capsulatus (strain H88)</name>
    <name type="common">Darling's disease fungus</name>
    <name type="synonym">Histoplasma capsulatum</name>
    <dbReference type="NCBI Taxonomy" id="544711"/>
    <lineage>
        <taxon>Eukaryota</taxon>
        <taxon>Fungi</taxon>
        <taxon>Dikarya</taxon>
        <taxon>Ascomycota</taxon>
        <taxon>Pezizomycotina</taxon>
        <taxon>Eurotiomycetes</taxon>
        <taxon>Eurotiomycetidae</taxon>
        <taxon>Onygenales</taxon>
        <taxon>Ajellomycetaceae</taxon>
        <taxon>Histoplasma</taxon>
    </lineage>
</organism>
<dbReference type="EMBL" id="CP069106">
    <property type="protein sequence ID" value="QSS57224.1"/>
    <property type="molecule type" value="Genomic_DNA"/>
</dbReference>
<name>A0A8A1LXS3_AJEC8</name>
<accession>A0A8A1LXS3</accession>
<dbReference type="VEuPathDB" id="FungiDB:I7I53_05640"/>
<gene>
    <name evidence="1" type="ORF">I7I53_05640</name>
</gene>
<dbReference type="Proteomes" id="UP000663419">
    <property type="component" value="Chromosome 5"/>
</dbReference>
<proteinExistence type="predicted"/>
<evidence type="ECO:0000313" key="2">
    <source>
        <dbReference type="Proteomes" id="UP000663419"/>
    </source>
</evidence>
<protein>
    <submittedName>
        <fullName evidence="1">Uncharacterized protein</fullName>
    </submittedName>
</protein>
<sequence>MMYGVCGEWFCVRFLRYFPISYLYYLETEVRSPRLLHNFHILVELQPLLNNKGQTGINAYIPSIPRCQTKNKKSRINACHQN</sequence>
<reference evidence="1" key="1">
    <citation type="submission" date="2021-01" db="EMBL/GenBank/DDBJ databases">
        <title>Chromosome-level genome assembly of a human fungal pathogen reveals clustering of transcriptionally co-regulated genes.</title>
        <authorList>
            <person name="Voorhies M."/>
            <person name="Cohen S."/>
            <person name="Shea T.P."/>
            <person name="Petrus S."/>
            <person name="Munoz J.F."/>
            <person name="Poplawski S."/>
            <person name="Goldman W.E."/>
            <person name="Michael T."/>
            <person name="Cuomo C.A."/>
            <person name="Sil A."/>
            <person name="Beyhan S."/>
        </authorList>
    </citation>
    <scope>NUCLEOTIDE SEQUENCE</scope>
    <source>
        <strain evidence="1">H88</strain>
    </source>
</reference>
<dbReference type="AlphaFoldDB" id="A0A8A1LXS3"/>
<evidence type="ECO:0000313" key="1">
    <source>
        <dbReference type="EMBL" id="QSS57224.1"/>
    </source>
</evidence>